<keyword evidence="6 7" id="KW-0961">Cell wall biogenesis/degradation</keyword>
<gene>
    <name evidence="10" type="ORF">SAMN02745157_0455</name>
</gene>
<feature type="domain" description="L,D-TPase catalytic" evidence="9">
    <location>
        <begin position="31"/>
        <end position="146"/>
    </location>
</feature>
<dbReference type="Pfam" id="PF03734">
    <property type="entry name" value="YkuD"/>
    <property type="match status" value="1"/>
</dbReference>
<keyword evidence="3" id="KW-0808">Transferase</keyword>
<feature type="chain" id="PRO_5012296257" evidence="8">
    <location>
        <begin position="28"/>
        <end position="147"/>
    </location>
</feature>
<dbReference type="GO" id="GO:0018104">
    <property type="term" value="P:peptidoglycan-protein cross-linking"/>
    <property type="evidence" value="ECO:0007669"/>
    <property type="project" value="TreeGrafter"/>
</dbReference>
<comment type="pathway">
    <text evidence="1 7">Cell wall biogenesis; peptidoglycan biosynthesis.</text>
</comment>
<dbReference type="OrthoDB" id="463216at2"/>
<evidence type="ECO:0000256" key="5">
    <source>
        <dbReference type="ARBA" id="ARBA00022984"/>
    </source>
</evidence>
<dbReference type="CDD" id="cd16913">
    <property type="entry name" value="YkuD_like"/>
    <property type="match status" value="1"/>
</dbReference>
<evidence type="ECO:0000256" key="8">
    <source>
        <dbReference type="SAM" id="SignalP"/>
    </source>
</evidence>
<evidence type="ECO:0000313" key="11">
    <source>
        <dbReference type="Proteomes" id="UP000184485"/>
    </source>
</evidence>
<sequence length="147" mass="16228">MRMSFWRSTLPAIAALALASTILPSTARSEVVAQVSLASQAMVVYVDGIPRYDWAVSTARPGYRTPTGSFRPTRMHRMWYSKKYDNAPMPSSIFFLGGYAVHGTSHLKALGRPASHGCIRLHPDNARTLYSLVSDQGMGNVRIVITR</sequence>
<proteinExistence type="inferred from homology"/>
<dbReference type="PANTHER" id="PTHR30582">
    <property type="entry name" value="L,D-TRANSPEPTIDASE"/>
    <property type="match status" value="1"/>
</dbReference>
<feature type="active site" description="Nucleophile" evidence="7">
    <location>
        <position position="118"/>
    </location>
</feature>
<dbReference type="InterPro" id="IPR005490">
    <property type="entry name" value="LD_TPept_cat_dom"/>
</dbReference>
<name>A0A1M4UIB0_9HYPH</name>
<evidence type="ECO:0000256" key="3">
    <source>
        <dbReference type="ARBA" id="ARBA00022679"/>
    </source>
</evidence>
<dbReference type="InterPro" id="IPR038063">
    <property type="entry name" value="Transpep_catalytic_dom"/>
</dbReference>
<dbReference type="GO" id="GO:0008360">
    <property type="term" value="P:regulation of cell shape"/>
    <property type="evidence" value="ECO:0007669"/>
    <property type="project" value="UniProtKB-UniRule"/>
</dbReference>
<comment type="similarity">
    <text evidence="2">Belongs to the YkuD family.</text>
</comment>
<evidence type="ECO:0000256" key="4">
    <source>
        <dbReference type="ARBA" id="ARBA00022960"/>
    </source>
</evidence>
<dbReference type="STRING" id="1122133.SAMN02745157_0455"/>
<dbReference type="GO" id="GO:0005576">
    <property type="term" value="C:extracellular region"/>
    <property type="evidence" value="ECO:0007669"/>
    <property type="project" value="TreeGrafter"/>
</dbReference>
<dbReference type="PROSITE" id="PS52029">
    <property type="entry name" value="LD_TPASE"/>
    <property type="match status" value="1"/>
</dbReference>
<reference evidence="10 11" key="1">
    <citation type="submission" date="2016-11" db="EMBL/GenBank/DDBJ databases">
        <authorList>
            <person name="Jaros S."/>
            <person name="Januszkiewicz K."/>
            <person name="Wedrychowicz H."/>
        </authorList>
    </citation>
    <scope>NUCLEOTIDE SEQUENCE [LARGE SCALE GENOMIC DNA]</scope>
    <source>
        <strain evidence="10 11">DSM 19436</strain>
    </source>
</reference>
<dbReference type="GO" id="GO:0071555">
    <property type="term" value="P:cell wall organization"/>
    <property type="evidence" value="ECO:0007669"/>
    <property type="project" value="UniProtKB-UniRule"/>
</dbReference>
<evidence type="ECO:0000256" key="6">
    <source>
        <dbReference type="ARBA" id="ARBA00023316"/>
    </source>
</evidence>
<dbReference type="Gene3D" id="2.40.440.10">
    <property type="entry name" value="L,D-transpeptidase catalytic domain-like"/>
    <property type="match status" value="1"/>
</dbReference>
<organism evidence="10 11">
    <name type="scientific">Kaistia soli DSM 19436</name>
    <dbReference type="NCBI Taxonomy" id="1122133"/>
    <lineage>
        <taxon>Bacteria</taxon>
        <taxon>Pseudomonadati</taxon>
        <taxon>Pseudomonadota</taxon>
        <taxon>Alphaproteobacteria</taxon>
        <taxon>Hyphomicrobiales</taxon>
        <taxon>Kaistiaceae</taxon>
        <taxon>Kaistia</taxon>
    </lineage>
</organism>
<keyword evidence="11" id="KW-1185">Reference proteome</keyword>
<dbReference type="PANTHER" id="PTHR30582:SF2">
    <property type="entry name" value="L,D-TRANSPEPTIDASE YCIB-RELATED"/>
    <property type="match status" value="1"/>
</dbReference>
<feature type="signal peptide" evidence="8">
    <location>
        <begin position="1"/>
        <end position="27"/>
    </location>
</feature>
<dbReference type="AlphaFoldDB" id="A0A1M4UIB0"/>
<evidence type="ECO:0000256" key="1">
    <source>
        <dbReference type="ARBA" id="ARBA00004752"/>
    </source>
</evidence>
<evidence type="ECO:0000259" key="9">
    <source>
        <dbReference type="PROSITE" id="PS52029"/>
    </source>
</evidence>
<protein>
    <submittedName>
        <fullName evidence="10">L,D-transpeptidase catalytic domain</fullName>
    </submittedName>
</protein>
<evidence type="ECO:0000256" key="7">
    <source>
        <dbReference type="PROSITE-ProRule" id="PRU01373"/>
    </source>
</evidence>
<dbReference type="UniPathway" id="UPA00219"/>
<evidence type="ECO:0000313" key="10">
    <source>
        <dbReference type="EMBL" id="SHE56491.1"/>
    </source>
</evidence>
<dbReference type="EMBL" id="FQUP01000001">
    <property type="protein sequence ID" value="SHE56491.1"/>
    <property type="molecule type" value="Genomic_DNA"/>
</dbReference>
<keyword evidence="5 7" id="KW-0573">Peptidoglycan synthesis</keyword>
<dbReference type="SUPFAM" id="SSF141523">
    <property type="entry name" value="L,D-transpeptidase catalytic domain-like"/>
    <property type="match status" value="1"/>
</dbReference>
<dbReference type="GO" id="GO:0071972">
    <property type="term" value="F:peptidoglycan L,D-transpeptidase activity"/>
    <property type="evidence" value="ECO:0007669"/>
    <property type="project" value="TreeGrafter"/>
</dbReference>
<dbReference type="InterPro" id="IPR050979">
    <property type="entry name" value="LD-transpeptidase"/>
</dbReference>
<feature type="active site" description="Proton donor/acceptor" evidence="7">
    <location>
        <position position="102"/>
    </location>
</feature>
<dbReference type="GO" id="GO:0016740">
    <property type="term" value="F:transferase activity"/>
    <property type="evidence" value="ECO:0007669"/>
    <property type="project" value="UniProtKB-KW"/>
</dbReference>
<keyword evidence="4 7" id="KW-0133">Cell shape</keyword>
<keyword evidence="8" id="KW-0732">Signal</keyword>
<dbReference type="Proteomes" id="UP000184485">
    <property type="component" value="Unassembled WGS sequence"/>
</dbReference>
<dbReference type="RefSeq" id="WP_139251295.1">
    <property type="nucleotide sequence ID" value="NZ_FQUP01000001.1"/>
</dbReference>
<evidence type="ECO:0000256" key="2">
    <source>
        <dbReference type="ARBA" id="ARBA00005992"/>
    </source>
</evidence>
<accession>A0A1M4UIB0</accession>